<keyword evidence="6" id="KW-1185">Reference proteome</keyword>
<feature type="repeat" description="ANK" evidence="3">
    <location>
        <begin position="160"/>
        <end position="192"/>
    </location>
</feature>
<dbReference type="Gene3D" id="1.25.40.20">
    <property type="entry name" value="Ankyrin repeat-containing domain"/>
    <property type="match status" value="2"/>
</dbReference>
<sequence>MAEKDPTARLRRAVQENNLFLVKRLVKRTDQRNPDPNYQRYTSLAWAAIHTNEETFEFLLQNGHDDFECSRDIENNTILMLLADQKGPLGDPHTPSSSSGDSHRAVLRMATLYHERYPKTLDWTNIHGRTPLHAAALKGNEELVRMLCDLGADLNLSDNQGNTPLHYASTWGHIPVVQLLIERGCQFSARNDEGFTASDYAYSYSTRDTLQDAARLQFELNKKARRAIFAQAANRGSEMGVVPPNIHSESPRAKEIRSPSHRMRSGSGTSRTTNTSDSGEYETGLVAPHSHSSLSTSSSPSQPSASSQSHLPPKLGHSASASGTFLGQLNHPPNPTSALSQLASRVRERDADEMEKYMRRNRSESSSTDNKSANGSYSSAGPSSNTDNVGSLGVYLSSGSSTPRRLRPSISASHLRSTEPLSPTPEQPEHRMRSGTGPSSSSMRSPAPAHPALARSSSMNQGSVQEEPGSFTGPPIQYAQFPEPPLPPETSSTPTATGRRMVFHPLAKPLQGLDHIAAAAAGHRRGISAASFRGT</sequence>
<feature type="compositionally biased region" description="Basic and acidic residues" evidence="4">
    <location>
        <begin position="345"/>
        <end position="363"/>
    </location>
</feature>
<evidence type="ECO:0000256" key="3">
    <source>
        <dbReference type="PROSITE-ProRule" id="PRU00023"/>
    </source>
</evidence>
<organism evidence="5 6">
    <name type="scientific">Collybiopsis confluens</name>
    <dbReference type="NCBI Taxonomy" id="2823264"/>
    <lineage>
        <taxon>Eukaryota</taxon>
        <taxon>Fungi</taxon>
        <taxon>Dikarya</taxon>
        <taxon>Basidiomycota</taxon>
        <taxon>Agaricomycotina</taxon>
        <taxon>Agaricomycetes</taxon>
        <taxon>Agaricomycetidae</taxon>
        <taxon>Agaricales</taxon>
        <taxon>Marasmiineae</taxon>
        <taxon>Omphalotaceae</taxon>
        <taxon>Collybiopsis</taxon>
    </lineage>
</organism>
<feature type="compositionally biased region" description="Low complexity" evidence="4">
    <location>
        <begin position="389"/>
        <end position="401"/>
    </location>
</feature>
<feature type="compositionally biased region" description="Basic and acidic residues" evidence="4">
    <location>
        <begin position="249"/>
        <end position="258"/>
    </location>
</feature>
<reference evidence="5 6" key="1">
    <citation type="journal article" date="2020" name="ISME J.">
        <title>Uncovering the hidden diversity of litter-decomposition mechanisms in mushroom-forming fungi.</title>
        <authorList>
            <person name="Floudas D."/>
            <person name="Bentzer J."/>
            <person name="Ahren D."/>
            <person name="Johansson T."/>
            <person name="Persson P."/>
            <person name="Tunlid A."/>
        </authorList>
    </citation>
    <scope>NUCLEOTIDE SEQUENCE [LARGE SCALE GENOMIC DNA]</scope>
    <source>
        <strain evidence="5 6">CBS 406.79</strain>
    </source>
</reference>
<dbReference type="PROSITE" id="PS50088">
    <property type="entry name" value="ANK_REPEAT"/>
    <property type="match status" value="2"/>
</dbReference>
<dbReference type="Pfam" id="PF12796">
    <property type="entry name" value="Ank_2"/>
    <property type="match status" value="1"/>
</dbReference>
<keyword evidence="1" id="KW-0677">Repeat</keyword>
<dbReference type="PRINTS" id="PR01415">
    <property type="entry name" value="ANKYRIN"/>
</dbReference>
<gene>
    <name evidence="5" type="ORF">D9757_002691</name>
</gene>
<dbReference type="EMBL" id="JAACJN010000014">
    <property type="protein sequence ID" value="KAF5390589.1"/>
    <property type="molecule type" value="Genomic_DNA"/>
</dbReference>
<evidence type="ECO:0000313" key="6">
    <source>
        <dbReference type="Proteomes" id="UP000518752"/>
    </source>
</evidence>
<dbReference type="Proteomes" id="UP000518752">
    <property type="component" value="Unassembled WGS sequence"/>
</dbReference>
<dbReference type="AlphaFoldDB" id="A0A8H5HWH5"/>
<evidence type="ECO:0008006" key="7">
    <source>
        <dbReference type="Google" id="ProtNLM"/>
    </source>
</evidence>
<proteinExistence type="predicted"/>
<dbReference type="PROSITE" id="PS50297">
    <property type="entry name" value="ANK_REP_REGION"/>
    <property type="match status" value="2"/>
</dbReference>
<dbReference type="SUPFAM" id="SSF48403">
    <property type="entry name" value="Ankyrin repeat"/>
    <property type="match status" value="1"/>
</dbReference>
<feature type="compositionally biased region" description="Low complexity" evidence="4">
    <location>
        <begin position="434"/>
        <end position="447"/>
    </location>
</feature>
<evidence type="ECO:0000256" key="2">
    <source>
        <dbReference type="ARBA" id="ARBA00023043"/>
    </source>
</evidence>
<evidence type="ECO:0000256" key="4">
    <source>
        <dbReference type="SAM" id="MobiDB-lite"/>
    </source>
</evidence>
<dbReference type="InterPro" id="IPR036770">
    <property type="entry name" value="Ankyrin_rpt-contain_sf"/>
</dbReference>
<feature type="compositionally biased region" description="Polar residues" evidence="4">
    <location>
        <begin position="364"/>
        <end position="388"/>
    </location>
</feature>
<comment type="caution">
    <text evidence="5">The sequence shown here is derived from an EMBL/GenBank/DDBJ whole genome shotgun (WGS) entry which is preliminary data.</text>
</comment>
<feature type="compositionally biased region" description="Low complexity" evidence="4">
    <location>
        <begin position="265"/>
        <end position="278"/>
    </location>
</feature>
<feature type="region of interest" description="Disordered" evidence="4">
    <location>
        <begin position="238"/>
        <end position="498"/>
    </location>
</feature>
<dbReference type="PANTHER" id="PTHR24171">
    <property type="entry name" value="ANKYRIN REPEAT DOMAIN-CONTAINING PROTEIN 39-RELATED"/>
    <property type="match status" value="1"/>
</dbReference>
<keyword evidence="2 3" id="KW-0040">ANK repeat</keyword>
<feature type="compositionally biased region" description="Polar residues" evidence="4">
    <location>
        <begin position="455"/>
        <end position="464"/>
    </location>
</feature>
<feature type="repeat" description="ANK" evidence="3">
    <location>
        <begin position="127"/>
        <end position="159"/>
    </location>
</feature>
<evidence type="ECO:0000256" key="1">
    <source>
        <dbReference type="ARBA" id="ARBA00022737"/>
    </source>
</evidence>
<dbReference type="InterPro" id="IPR002110">
    <property type="entry name" value="Ankyrin_rpt"/>
</dbReference>
<feature type="compositionally biased region" description="Polar residues" evidence="4">
    <location>
        <begin position="410"/>
        <end position="421"/>
    </location>
</feature>
<name>A0A8H5HWH5_9AGAR</name>
<dbReference type="OrthoDB" id="341259at2759"/>
<accession>A0A8H5HWH5</accession>
<feature type="compositionally biased region" description="Low complexity" evidence="4">
    <location>
        <begin position="287"/>
        <end position="313"/>
    </location>
</feature>
<protein>
    <recommendedName>
        <fullName evidence="7">Ankyrin</fullName>
    </recommendedName>
</protein>
<dbReference type="SMART" id="SM00248">
    <property type="entry name" value="ANK"/>
    <property type="match status" value="3"/>
</dbReference>
<evidence type="ECO:0000313" key="5">
    <source>
        <dbReference type="EMBL" id="KAF5390589.1"/>
    </source>
</evidence>